<dbReference type="EMBL" id="CP108222">
    <property type="protein sequence ID" value="WTT20504.1"/>
    <property type="molecule type" value="Genomic_DNA"/>
</dbReference>
<name>A0AAU2A720_9ACTN</name>
<proteinExistence type="predicted"/>
<sequence length="82" mass="8996">MRLRRGVMAVYAPTPGTLVVDTSREGRVGEFRGTTGPYWSLRPVCGGTEWDAVPEHVRLATPAERLSARTARENARSRGEVA</sequence>
<gene>
    <name evidence="1" type="ORF">OHA22_35770</name>
</gene>
<organism evidence="1">
    <name type="scientific">Streptomyces sp. NBC_00093</name>
    <dbReference type="NCBI Taxonomy" id="2975649"/>
    <lineage>
        <taxon>Bacteria</taxon>
        <taxon>Bacillati</taxon>
        <taxon>Actinomycetota</taxon>
        <taxon>Actinomycetes</taxon>
        <taxon>Kitasatosporales</taxon>
        <taxon>Streptomycetaceae</taxon>
        <taxon>Streptomyces</taxon>
    </lineage>
</organism>
<accession>A0AAU2A720</accession>
<evidence type="ECO:0000313" key="1">
    <source>
        <dbReference type="EMBL" id="WTT20504.1"/>
    </source>
</evidence>
<reference evidence="1" key="1">
    <citation type="submission" date="2022-10" db="EMBL/GenBank/DDBJ databases">
        <title>The complete genomes of actinobacterial strains from the NBC collection.</title>
        <authorList>
            <person name="Joergensen T.S."/>
            <person name="Alvarez Arevalo M."/>
            <person name="Sterndorff E.B."/>
            <person name="Faurdal D."/>
            <person name="Vuksanovic O."/>
            <person name="Mourched A.-S."/>
            <person name="Charusanti P."/>
            <person name="Shaw S."/>
            <person name="Blin K."/>
            <person name="Weber T."/>
        </authorList>
    </citation>
    <scope>NUCLEOTIDE SEQUENCE</scope>
    <source>
        <strain evidence="1">NBC_00093</strain>
    </source>
</reference>
<protein>
    <recommendedName>
        <fullName evidence="2">Secreted protein</fullName>
    </recommendedName>
</protein>
<evidence type="ECO:0008006" key="2">
    <source>
        <dbReference type="Google" id="ProtNLM"/>
    </source>
</evidence>
<dbReference type="AlphaFoldDB" id="A0AAU2A720"/>